<dbReference type="AlphaFoldDB" id="A0AAV2N2S0"/>
<gene>
    <name evidence="1" type="ORF">LPLAT_LOCUS697</name>
</gene>
<accession>A0AAV2N2S0</accession>
<evidence type="ECO:0000313" key="2">
    <source>
        <dbReference type="Proteomes" id="UP001497644"/>
    </source>
</evidence>
<dbReference type="EMBL" id="OZ034824">
    <property type="protein sequence ID" value="CAL1673912.1"/>
    <property type="molecule type" value="Genomic_DNA"/>
</dbReference>
<keyword evidence="2" id="KW-1185">Reference proteome</keyword>
<dbReference type="Proteomes" id="UP001497644">
    <property type="component" value="Chromosome 1"/>
</dbReference>
<protein>
    <submittedName>
        <fullName evidence="1">Uncharacterized protein</fullName>
    </submittedName>
</protein>
<sequence>MVDVIYQVELSGPQRYLREYLKGSRHIKVPGVTKSFFGGGTCRYRDDPLEILAFCQDMAGLTSLFCTTRYLRGVVTIVPVR</sequence>
<organism evidence="1 2">
    <name type="scientific">Lasius platythorax</name>
    <dbReference type="NCBI Taxonomy" id="488582"/>
    <lineage>
        <taxon>Eukaryota</taxon>
        <taxon>Metazoa</taxon>
        <taxon>Ecdysozoa</taxon>
        <taxon>Arthropoda</taxon>
        <taxon>Hexapoda</taxon>
        <taxon>Insecta</taxon>
        <taxon>Pterygota</taxon>
        <taxon>Neoptera</taxon>
        <taxon>Endopterygota</taxon>
        <taxon>Hymenoptera</taxon>
        <taxon>Apocrita</taxon>
        <taxon>Aculeata</taxon>
        <taxon>Formicoidea</taxon>
        <taxon>Formicidae</taxon>
        <taxon>Formicinae</taxon>
        <taxon>Lasius</taxon>
        <taxon>Lasius</taxon>
    </lineage>
</organism>
<reference evidence="1 2" key="1">
    <citation type="submission" date="2024-04" db="EMBL/GenBank/DDBJ databases">
        <authorList>
            <consortium name="Molecular Ecology Group"/>
        </authorList>
    </citation>
    <scope>NUCLEOTIDE SEQUENCE [LARGE SCALE GENOMIC DNA]</scope>
</reference>
<name>A0AAV2N2S0_9HYME</name>
<evidence type="ECO:0000313" key="1">
    <source>
        <dbReference type="EMBL" id="CAL1673912.1"/>
    </source>
</evidence>
<proteinExistence type="predicted"/>